<accession>A0AAN8B6G9</accession>
<keyword evidence="3" id="KW-1185">Reference proteome</keyword>
<evidence type="ECO:0000313" key="3">
    <source>
        <dbReference type="Proteomes" id="UP001335648"/>
    </source>
</evidence>
<comment type="caution">
    <text evidence="2">The sequence shown here is derived from an EMBL/GenBank/DDBJ whole genome shotgun (WGS) entry which is preliminary data.</text>
</comment>
<feature type="region of interest" description="Disordered" evidence="1">
    <location>
        <begin position="96"/>
        <end position="127"/>
    </location>
</feature>
<evidence type="ECO:0000256" key="1">
    <source>
        <dbReference type="SAM" id="MobiDB-lite"/>
    </source>
</evidence>
<organism evidence="2 3">
    <name type="scientific">Champsocephalus esox</name>
    <name type="common">pike icefish</name>
    <dbReference type="NCBI Taxonomy" id="159716"/>
    <lineage>
        <taxon>Eukaryota</taxon>
        <taxon>Metazoa</taxon>
        <taxon>Chordata</taxon>
        <taxon>Craniata</taxon>
        <taxon>Vertebrata</taxon>
        <taxon>Euteleostomi</taxon>
        <taxon>Actinopterygii</taxon>
        <taxon>Neopterygii</taxon>
        <taxon>Teleostei</taxon>
        <taxon>Neoteleostei</taxon>
        <taxon>Acanthomorphata</taxon>
        <taxon>Eupercaria</taxon>
        <taxon>Perciformes</taxon>
        <taxon>Notothenioidei</taxon>
        <taxon>Channichthyidae</taxon>
        <taxon>Champsocephalus</taxon>
    </lineage>
</organism>
<dbReference type="Proteomes" id="UP001335648">
    <property type="component" value="Unassembled WGS sequence"/>
</dbReference>
<protein>
    <submittedName>
        <fullName evidence="2">Uncharacterized protein</fullName>
    </submittedName>
</protein>
<dbReference type="AlphaFoldDB" id="A0AAN8B6G9"/>
<feature type="compositionally biased region" description="Basic and acidic residues" evidence="1">
    <location>
        <begin position="105"/>
        <end position="116"/>
    </location>
</feature>
<proteinExistence type="predicted"/>
<dbReference type="EMBL" id="JAULUE010002064">
    <property type="protein sequence ID" value="KAK5879478.1"/>
    <property type="molecule type" value="Genomic_DNA"/>
</dbReference>
<name>A0AAN8B6G9_9TELE</name>
<gene>
    <name evidence="2" type="ORF">CesoFtcFv8_022590</name>
</gene>
<feature type="region of interest" description="Disordered" evidence="1">
    <location>
        <begin position="1"/>
        <end position="26"/>
    </location>
</feature>
<reference evidence="2 3" key="1">
    <citation type="journal article" date="2023" name="Mol. Biol. Evol.">
        <title>Genomics of Secondarily Temperate Adaptation in the Only Non-Antarctic Icefish.</title>
        <authorList>
            <person name="Rivera-Colon A.G."/>
            <person name="Rayamajhi N."/>
            <person name="Minhas B.F."/>
            <person name="Madrigal G."/>
            <person name="Bilyk K.T."/>
            <person name="Yoon V."/>
            <person name="Hune M."/>
            <person name="Gregory S."/>
            <person name="Cheng C.H.C."/>
            <person name="Catchen J.M."/>
        </authorList>
    </citation>
    <scope>NUCLEOTIDE SEQUENCE [LARGE SCALE GENOMIC DNA]</scope>
    <source>
        <strain evidence="2">JC2023a</strain>
    </source>
</reference>
<sequence>MDACEKAGEGLTPYEPDPAQFDPDRTAPIASCGLSGREALRTLMVTLGHGWARVKGVSTGTAADGGPTPPGDRAVTNALVPVRRAIERTFAPRRGFTKASGCRQESGRTSESEWKSVRVHAGIPTAT</sequence>
<evidence type="ECO:0000313" key="2">
    <source>
        <dbReference type="EMBL" id="KAK5879478.1"/>
    </source>
</evidence>